<evidence type="ECO:0000313" key="3">
    <source>
        <dbReference type="Proteomes" id="UP000323454"/>
    </source>
</evidence>
<keyword evidence="3" id="KW-1185">Reference proteome</keyword>
<dbReference type="AlphaFoldDB" id="A0A5B2XMY7"/>
<organism evidence="2 3">
    <name type="scientific">Solihabitans fulvus</name>
    <dbReference type="NCBI Taxonomy" id="1892852"/>
    <lineage>
        <taxon>Bacteria</taxon>
        <taxon>Bacillati</taxon>
        <taxon>Actinomycetota</taxon>
        <taxon>Actinomycetes</taxon>
        <taxon>Pseudonocardiales</taxon>
        <taxon>Pseudonocardiaceae</taxon>
        <taxon>Solihabitans</taxon>
    </lineage>
</organism>
<evidence type="ECO:0000313" key="2">
    <source>
        <dbReference type="EMBL" id="KAA2264324.1"/>
    </source>
</evidence>
<proteinExistence type="predicted"/>
<dbReference type="RefSeq" id="WP_149848807.1">
    <property type="nucleotide sequence ID" value="NZ_VUOB01000011.1"/>
</dbReference>
<evidence type="ECO:0000256" key="1">
    <source>
        <dbReference type="SAM" id="Phobius"/>
    </source>
</evidence>
<sequence>MVVRVERRGWVVFAAVAAAAVVAVPAGLKAAGVANPWWLVGAGVVAAVAAVFAKVWLDRYGRMVTRRDERDLSVLDGCLVIGRGRLPTVRQISDPRWLGVHPANRLADAENGSVLPAYVPRDVDEELHGLIARGGFVLLVGDSTAGKTRTAYEAVMATVPDHVAIAPKNRQAVAAAVDRAVRATNCVLWLNDLEHYLGADGLTRDMVAKVLSGQGHPVVVATIRSAELSRFTEEAAGDDQSRQNFREARAVLELAGEGIRVERRFSSPERDRAQDRAWDPRIADALEHSGDYGLAEYLAAGPELLTDWRNGWEPGTHPRGAALVAAAVDCRRAGLQPPLPARLLDELVEDYLARRGGARLRPESVEQAWEWATRPRRATTALLDGAVKAGFDVFDYLVDVSPQAACSGQAADRQRHPQHQGVPWVVGVAAG</sequence>
<reference evidence="2 3" key="1">
    <citation type="submission" date="2019-09" db="EMBL/GenBank/DDBJ databases">
        <title>Goodfellowia gen. nov., a new genus of the Pseudonocardineae related to Actinoalloteichus, containing Goodfellowia coeruleoviolacea gen. nov., comb. nov. gen. nov., comb. nov.</title>
        <authorList>
            <person name="Labeda D."/>
        </authorList>
    </citation>
    <scope>NUCLEOTIDE SEQUENCE [LARGE SCALE GENOMIC DNA]</scope>
    <source>
        <strain evidence="2 3">AN110305</strain>
    </source>
</reference>
<name>A0A5B2XMY7_9PSEU</name>
<feature type="transmembrane region" description="Helical" evidence="1">
    <location>
        <begin position="40"/>
        <end position="57"/>
    </location>
</feature>
<gene>
    <name evidence="2" type="ORF">F0L68_07850</name>
</gene>
<comment type="caution">
    <text evidence="2">The sequence shown here is derived from an EMBL/GenBank/DDBJ whole genome shotgun (WGS) entry which is preliminary data.</text>
</comment>
<keyword evidence="1" id="KW-0472">Membrane</keyword>
<keyword evidence="1" id="KW-0812">Transmembrane</keyword>
<keyword evidence="1" id="KW-1133">Transmembrane helix</keyword>
<dbReference type="OrthoDB" id="4532668at2"/>
<dbReference type="Proteomes" id="UP000323454">
    <property type="component" value="Unassembled WGS sequence"/>
</dbReference>
<reference evidence="2 3" key="2">
    <citation type="submission" date="2019-09" db="EMBL/GenBank/DDBJ databases">
        <authorList>
            <person name="Jin C."/>
        </authorList>
    </citation>
    <scope>NUCLEOTIDE SEQUENCE [LARGE SCALE GENOMIC DNA]</scope>
    <source>
        <strain evidence="2 3">AN110305</strain>
    </source>
</reference>
<accession>A0A5B2XMY7</accession>
<protein>
    <submittedName>
        <fullName evidence="2">Tetratricopeptide repeat protein</fullName>
    </submittedName>
</protein>
<dbReference type="EMBL" id="VUOB01000011">
    <property type="protein sequence ID" value="KAA2264324.1"/>
    <property type="molecule type" value="Genomic_DNA"/>
</dbReference>